<name>A0A316TWL0_9BASI</name>
<dbReference type="Proteomes" id="UP000245942">
    <property type="component" value="Unassembled WGS sequence"/>
</dbReference>
<feature type="compositionally biased region" description="Low complexity" evidence="2">
    <location>
        <begin position="1"/>
        <end position="19"/>
    </location>
</feature>
<feature type="compositionally biased region" description="Basic and acidic residues" evidence="2">
    <location>
        <begin position="20"/>
        <end position="30"/>
    </location>
</feature>
<protein>
    <submittedName>
        <fullName evidence="3">Uncharacterized protein</fullName>
    </submittedName>
</protein>
<organism evidence="3 4">
    <name type="scientific">Pseudomicrostroma glucosiphilum</name>
    <dbReference type="NCBI Taxonomy" id="1684307"/>
    <lineage>
        <taxon>Eukaryota</taxon>
        <taxon>Fungi</taxon>
        <taxon>Dikarya</taxon>
        <taxon>Basidiomycota</taxon>
        <taxon>Ustilaginomycotina</taxon>
        <taxon>Exobasidiomycetes</taxon>
        <taxon>Microstromatales</taxon>
        <taxon>Microstromatales incertae sedis</taxon>
        <taxon>Pseudomicrostroma</taxon>
    </lineage>
</organism>
<gene>
    <name evidence="3" type="ORF">BCV69DRAFT_295756</name>
</gene>
<feature type="region of interest" description="Disordered" evidence="2">
    <location>
        <begin position="131"/>
        <end position="170"/>
    </location>
</feature>
<dbReference type="RefSeq" id="XP_025344887.1">
    <property type="nucleotide sequence ID" value="XM_025493924.1"/>
</dbReference>
<dbReference type="EMBL" id="KZ819341">
    <property type="protein sequence ID" value="PWN17727.1"/>
    <property type="molecule type" value="Genomic_DNA"/>
</dbReference>
<feature type="coiled-coil region" evidence="1">
    <location>
        <begin position="51"/>
        <end position="120"/>
    </location>
</feature>
<evidence type="ECO:0000256" key="1">
    <source>
        <dbReference type="SAM" id="Coils"/>
    </source>
</evidence>
<dbReference type="GeneID" id="37015658"/>
<keyword evidence="1" id="KW-0175">Coiled coil</keyword>
<accession>A0A316TWL0</accession>
<dbReference type="AlphaFoldDB" id="A0A316TWL0"/>
<sequence length="170" mass="19614">MPPHRSSTVPVTSHTSPVDVKPKIEHDAKHTPNVCLASDIDKKPSPSEMQYDATHRELKVLRKEREKWRKQKQDLKAQLETHEMLLDLYSDQNATYRSLLAEARDRLQKLTIYKARAANNRKMLVEMKKHFDSLTIPEEDEGERTEDHDDGLSDADDTGEHQSIPAKSFE</sequence>
<proteinExistence type="predicted"/>
<evidence type="ECO:0000313" key="3">
    <source>
        <dbReference type="EMBL" id="PWN17727.1"/>
    </source>
</evidence>
<keyword evidence="4" id="KW-1185">Reference proteome</keyword>
<evidence type="ECO:0000313" key="4">
    <source>
        <dbReference type="Proteomes" id="UP000245942"/>
    </source>
</evidence>
<reference evidence="3 4" key="1">
    <citation type="journal article" date="2018" name="Mol. Biol. Evol.">
        <title>Broad Genomic Sampling Reveals a Smut Pathogenic Ancestry of the Fungal Clade Ustilaginomycotina.</title>
        <authorList>
            <person name="Kijpornyongpan T."/>
            <person name="Mondo S.J."/>
            <person name="Barry K."/>
            <person name="Sandor L."/>
            <person name="Lee J."/>
            <person name="Lipzen A."/>
            <person name="Pangilinan J."/>
            <person name="LaButti K."/>
            <person name="Hainaut M."/>
            <person name="Henrissat B."/>
            <person name="Grigoriev I.V."/>
            <person name="Spatafora J.W."/>
            <person name="Aime M.C."/>
        </authorList>
    </citation>
    <scope>NUCLEOTIDE SEQUENCE [LARGE SCALE GENOMIC DNA]</scope>
    <source>
        <strain evidence="3 4">MCA 4718</strain>
    </source>
</reference>
<feature type="region of interest" description="Disordered" evidence="2">
    <location>
        <begin position="1"/>
        <end position="31"/>
    </location>
</feature>
<evidence type="ECO:0000256" key="2">
    <source>
        <dbReference type="SAM" id="MobiDB-lite"/>
    </source>
</evidence>